<gene>
    <name evidence="1" type="ORF">VNO80_03953</name>
</gene>
<dbReference type="Proteomes" id="UP001374584">
    <property type="component" value="Unassembled WGS sequence"/>
</dbReference>
<sequence>MYVRVGSVQRAAHSINNTNLRSVALSFCSTVGSFPLDAKLVRHAQSCAQTNYLINLETYTRIKKKVLEDLDLNSTLKDGDYLRKL</sequence>
<keyword evidence="2" id="KW-1185">Reference proteome</keyword>
<protein>
    <submittedName>
        <fullName evidence="1">Uncharacterized protein</fullName>
    </submittedName>
</protein>
<evidence type="ECO:0000313" key="2">
    <source>
        <dbReference type="Proteomes" id="UP001374584"/>
    </source>
</evidence>
<dbReference type="AlphaFoldDB" id="A0AAN9NSR1"/>
<dbReference type="EMBL" id="JAYMYR010000002">
    <property type="protein sequence ID" value="KAK7378511.1"/>
    <property type="molecule type" value="Genomic_DNA"/>
</dbReference>
<organism evidence="1 2">
    <name type="scientific">Phaseolus coccineus</name>
    <name type="common">Scarlet runner bean</name>
    <name type="synonym">Phaseolus multiflorus</name>
    <dbReference type="NCBI Taxonomy" id="3886"/>
    <lineage>
        <taxon>Eukaryota</taxon>
        <taxon>Viridiplantae</taxon>
        <taxon>Streptophyta</taxon>
        <taxon>Embryophyta</taxon>
        <taxon>Tracheophyta</taxon>
        <taxon>Spermatophyta</taxon>
        <taxon>Magnoliopsida</taxon>
        <taxon>eudicotyledons</taxon>
        <taxon>Gunneridae</taxon>
        <taxon>Pentapetalae</taxon>
        <taxon>rosids</taxon>
        <taxon>fabids</taxon>
        <taxon>Fabales</taxon>
        <taxon>Fabaceae</taxon>
        <taxon>Papilionoideae</taxon>
        <taxon>50 kb inversion clade</taxon>
        <taxon>NPAAA clade</taxon>
        <taxon>indigoferoid/millettioid clade</taxon>
        <taxon>Phaseoleae</taxon>
        <taxon>Phaseolus</taxon>
    </lineage>
</organism>
<reference evidence="1 2" key="1">
    <citation type="submission" date="2024-01" db="EMBL/GenBank/DDBJ databases">
        <title>The genomes of 5 underutilized Papilionoideae crops provide insights into root nodulation and disease resistanc.</title>
        <authorList>
            <person name="Jiang F."/>
        </authorList>
    </citation>
    <scope>NUCLEOTIDE SEQUENCE [LARGE SCALE GENOMIC DNA]</scope>
    <source>
        <strain evidence="1">JINMINGXINNONG_FW02</strain>
        <tissue evidence="1">Leaves</tissue>
    </source>
</reference>
<proteinExistence type="predicted"/>
<comment type="caution">
    <text evidence="1">The sequence shown here is derived from an EMBL/GenBank/DDBJ whole genome shotgun (WGS) entry which is preliminary data.</text>
</comment>
<name>A0AAN9NSR1_PHACN</name>
<evidence type="ECO:0000313" key="1">
    <source>
        <dbReference type="EMBL" id="KAK7378511.1"/>
    </source>
</evidence>
<accession>A0AAN9NSR1</accession>